<dbReference type="SMART" id="SM00825">
    <property type="entry name" value="PKS_KS"/>
    <property type="match status" value="1"/>
</dbReference>
<keyword evidence="12" id="KW-1185">Reference proteome</keyword>
<dbReference type="GO" id="GO:0004315">
    <property type="term" value="F:3-oxoacyl-[acyl-carrier-protein] synthase activity"/>
    <property type="evidence" value="ECO:0007669"/>
    <property type="project" value="InterPro"/>
</dbReference>
<evidence type="ECO:0000256" key="5">
    <source>
        <dbReference type="PROSITE-ProRule" id="PRU01363"/>
    </source>
</evidence>
<feature type="domain" description="Carrier" evidence="8">
    <location>
        <begin position="3"/>
        <end position="81"/>
    </location>
</feature>
<dbReference type="GO" id="GO:0004312">
    <property type="term" value="F:fatty acid synthase activity"/>
    <property type="evidence" value="ECO:0007669"/>
    <property type="project" value="TreeGrafter"/>
</dbReference>
<dbReference type="InterPro" id="IPR029058">
    <property type="entry name" value="AB_hydrolase_fold"/>
</dbReference>
<dbReference type="Gene3D" id="3.40.50.1820">
    <property type="entry name" value="alpha/beta hydrolase"/>
    <property type="match status" value="2"/>
</dbReference>
<dbReference type="Pfam" id="PF14765">
    <property type="entry name" value="PS-DH"/>
    <property type="match status" value="1"/>
</dbReference>
<dbReference type="Gene3D" id="3.50.50.60">
    <property type="entry name" value="FAD/NAD(P)-binding domain"/>
    <property type="match status" value="1"/>
</dbReference>
<comment type="similarity">
    <text evidence="1 6">Belongs to the GMC oxidoreductase family.</text>
</comment>
<dbReference type="InterPro" id="IPR042104">
    <property type="entry name" value="PKS_dehydratase_sf"/>
</dbReference>
<dbReference type="InterPro" id="IPR049900">
    <property type="entry name" value="PKS_mFAS_DH"/>
</dbReference>
<feature type="region of interest" description="Disordered" evidence="7">
    <location>
        <begin position="2614"/>
        <end position="2657"/>
    </location>
</feature>
<dbReference type="InterPro" id="IPR006162">
    <property type="entry name" value="Ppantetheine_attach_site"/>
</dbReference>
<dbReference type="InterPro" id="IPR016036">
    <property type="entry name" value="Malonyl_transacylase_ACP-bd"/>
</dbReference>
<dbReference type="PROSITE" id="PS52019">
    <property type="entry name" value="PKS_MFAS_DH"/>
    <property type="match status" value="1"/>
</dbReference>
<dbReference type="SUPFAM" id="SSF55048">
    <property type="entry name" value="Probable ACP-binding domain of malonyl-CoA ACP transacylase"/>
    <property type="match status" value="1"/>
</dbReference>
<dbReference type="FunFam" id="1.10.1200.10:FF:000011">
    <property type="entry name" value="Sterigmatocystin biosynthesis polyketide synthase"/>
    <property type="match status" value="1"/>
</dbReference>
<sequence>MSSSVEAAWLECLRIIAKETGFSVDDIDEEDEFTTDLGVNPIVARSIIRSFETLLKRDLPSTVFSQCPSIKEFRERYFQSCIDSLTEPKEEPVVKKITTVQEGNQKTMTKTSHTRSRIPISIVLQGKPATDCTEKTNIFLLPDGSGSGMAYVEMPLIDPSTVCIIALNSPYLNRASEYCCSIEEVAREYVQEIRKRQPHGPYVLGGWSAGGYYSYEVACELIRQGERVRKLILLDSPCRPDFEELPMEVVQYLSEKNLMGNWDRSGRPTNVPSWVIEHFRSTLRAVREYVPVPMDASDAPGEVCIIWSREGVMPTNQLQQTGLDLRIRVARFLLEGKPDLASPYGWDRLFPGAHISISSISGNHFTLINKPNVSVCSFRNTKVTSSIFYEMFYSRLLSFFGISSKKNKSVDKSITDQKKTTTSNMALDFDYIIVGGGTAGCVLASRLSEYLPDASILLVEAGVEQDPRVKPTLGLTGQAANEIKWNIQSAPQSAVGNKTIDLVQGKVLGGTSGINHQVWSRGAAGDFNRWAVEVGDPRWSWDGQLPFFKNTETFHPGTELQGEDLSALHGFKGPIKVSQTSSCGRPRNYPLKGAIASMYKSSGVSQGKDLNSGNILGFSEATAGSYDGIRQWAGGNYKFGPNVTLWTETHVSKILSQGSRATGIEYVRPVTATSGSVTAKKEVIVSSGAQGSPKLLLLSGIGPSVELQKHSIRQVVELPVGENYSDHPMMATYWNLEKRGLALGDVQMRSAECDWTSGLPVDWMAFHRHDNDPEIASLAESQLTSNELERFQEQNRAHTESVVLYGHIDFSGKAGPPPLGSNVCVMNILVTPSSRGAVTLKSTDPFDAPVCDPNMLSNELDKQLLWSVARLTSQGLERTIAPEYGLSEYAVDDDLRGDYGDEAMMRRAIRIVRTVNHGSGTCSMGTVVDTECRVKGVESLRVIDSSVIPLPLCAHYQASVYALAEQLAKRDITSGQAIIISPTGVTTSSEIQDQTEQYLLLYGDQTVEKLPAVRALVEYAQGSPAGRRFLRDACDIIQMEIFNLEIDERAHVGYFDTLLQLAESNAQTDQPSEIVATILMNVTRLGELILYAEERPNILGSIEQPTHIVAFCTGEIPAAVAAAARDSVELHNLSIETVRVICRFARNIIRRSVLVDRTNGSWATTIVGVSLERVQTILDTFHQSQNIAPTRKINVGIMATGWLTLFGPPITTEQLFKWSKELDQASRIKTDAGGGVHLPNLPELDLDEVVGSSPVLDVPITPKAMLWSPYSCKVRNAVTLRDLIRQVIPDITQSSLHLSDTIDKAVKGLGQGSVKLVCVGYTPHLTSLQKSLQGERREAAVVQHFSVDSSSFTSPRGGSDSIAIVGMSGRFPGSDNIQEYWKSLLDAERHIKEIPKTRFDLNKWFDETGKQKNATMNRSGAFLDRPGYFDNRLFNMSPREALQTDPLHRIFLTVSYEALEMAGYSPEATLATNSNRIATYFGQTSDDWRDIVLTQGVDIYYAPGVCRAFAPGRVNYHFKWGGPSYSVDAACASSIATISLACSALLARECDTALAGGGSILDSPAPFSGLSRGGFLSPEKGCETFHDDADGYVRGEGVGVVVLKRLEDAVADNDNILGVVRGSARNYSKGASSITHPSSEAQERLYRQILYQSAIDPASVSYVEMHGTGTQAGDFTEMSSVLSTFGQYRSKDNPLVVGAVKANIGHGEAAAGVCALIKTLMMFQNHTIPPQPGMPFKRNHRFPDLEKMNIHIPTTAIPLPGAGNASKRRIFLNSFDASGGNSCLLLEEAPIKHSKAADPRNHHVLTFSARTPFSLRAIKEKYLQYIRVNPTTLLADLAYTMTARRMHQSSARSTFTATTIEDFVNKLEIDLKKEDAPVKKGRGASTVPNIVFAFTGQGSQYAGMAHQLWRDSTVFRRLIESIQSIATALELPKFIDLIHSENFDLSEASPVKTQLAIVAVEIGLAQLWASWGVRPSLVIGHSLGEYAALCISGVLTVSDTLYLVGKRAMILVQSVAQNEYAMLAINDEVGVIRQLLASRTYDTCEIACINAPKSTVVSGALSEITVLQKDLEEQGSRSTLLHVPFGFHSKQMDPILDSYESCVKGVGISSPRIPIASTLLGDIVQDKSIISPIYFRRQTRESVDFVGALRAAQNSNFLREDTLFLEMGPDPVCMSLVRSILGTSATPRLLPGLRRNEDNWLTTSNTLAAVHQAGVPINWPEYHREFKNCLSLLDLPTYVFDEKDFWTSYPDPEQLGGVEQMHLSLPPVPAVQGFPTTTLQRVTNEVFEDGSISVTFESSTSDPHLFEAIMGHAVAGVTICSSSIFSDMALSAARYACERQQPGKWPEGLLTISSLDIHRPIVVFDQKDSLTIQINAKIDSKTEEAHISFQNQVGNTTVDIGSCKITFHEAASWKENISRTLYLISSRIEALKASTITGQGHRFLRPVVYRLFSNVVNYGERFQGLDEVFLDSECHDVVGQVRLPDLPSSGSGHFLYNPYLLDAVVHVAGFLVNCGLKYTEDIGFLASSFDSWHILKPILPNRTYTSYSHMEESVNGSSLLGDVYVFDGKDLVCALTGLRFQKMKKVALTKILQSAAPRSSSRIGAGDFQSDLLGSRAKQSSRNREWTKDVDFDTPPSSVEPSAFTTPKPSSSVTSVTGYDDPAIGDRFLAAVAAEVGCEISELEPDTVFGDLGVDSLMAITVIASIRNDTGVELPGSFFLDNPTVAEATKALGGDSDTVVSTPQSSPPNISPDIRGEEVKDGITESSVTFEPLEIPQSITTGGTVEKVTESPSLIDKPAATLLLQGSMSSTEPPLFLLADGTGSVSSYIQLPAISGGRRIYGVESPFVRDPSAFVNISVGDLADAFVASIRKVQPVGPYIIGGSSLGAIHAFEVSRRLLNAGETVSKLLLMANAAPVSAPADLRDMEISTEMVERSGISYGTGRKKSVIISARQKQHLTASIRSHVLYEPQGFTKTHRPVHTTLVIASKGLGDGSNLIESPLTSWIHASWGSSETLGWDGLVGEIHSIYHQDVDSFSLLKYPNITKLGQIINDRVCQ</sequence>
<evidence type="ECO:0000259" key="8">
    <source>
        <dbReference type="PROSITE" id="PS50075"/>
    </source>
</evidence>
<dbReference type="PROSITE" id="PS00606">
    <property type="entry name" value="KS3_1"/>
    <property type="match status" value="1"/>
</dbReference>
<dbReference type="InterPro" id="IPR049551">
    <property type="entry name" value="PKS_DH_C"/>
</dbReference>
<dbReference type="PANTHER" id="PTHR43775">
    <property type="entry name" value="FATTY ACID SYNTHASE"/>
    <property type="match status" value="1"/>
</dbReference>
<dbReference type="InterPro" id="IPR001031">
    <property type="entry name" value="Thioesterase"/>
</dbReference>
<evidence type="ECO:0000259" key="9">
    <source>
        <dbReference type="PROSITE" id="PS52004"/>
    </source>
</evidence>
<feature type="domain" description="Ketosynthase family 3 (KS3)" evidence="9">
    <location>
        <begin position="1359"/>
        <end position="1788"/>
    </location>
</feature>
<evidence type="ECO:0000259" key="10">
    <source>
        <dbReference type="PROSITE" id="PS52019"/>
    </source>
</evidence>
<gene>
    <name evidence="11" type="ORF">TRUGW13939_10273</name>
</gene>
<dbReference type="PROSITE" id="PS00623">
    <property type="entry name" value="GMC_OXRED_1"/>
    <property type="match status" value="1"/>
</dbReference>
<dbReference type="PROSITE" id="PS00012">
    <property type="entry name" value="PHOSPHOPANTETHEINE"/>
    <property type="match status" value="1"/>
</dbReference>
<feature type="active site" description="Proton acceptor; for dehydratase activity" evidence="5">
    <location>
        <position position="2312"/>
    </location>
</feature>
<dbReference type="Pfam" id="PF16073">
    <property type="entry name" value="SAT"/>
    <property type="match status" value="1"/>
</dbReference>
<feature type="region of interest" description="Disordered" evidence="7">
    <location>
        <begin position="2734"/>
        <end position="2755"/>
    </location>
</feature>
<dbReference type="PANTHER" id="PTHR43775:SF37">
    <property type="entry name" value="SI:DKEY-61P9.11"/>
    <property type="match status" value="1"/>
</dbReference>
<dbReference type="InterPro" id="IPR030918">
    <property type="entry name" value="PT_fungal_PKS"/>
</dbReference>
<organism evidence="11 12">
    <name type="scientific">Talaromyces rugulosus</name>
    <name type="common">Penicillium rugulosum</name>
    <dbReference type="NCBI Taxonomy" id="121627"/>
    <lineage>
        <taxon>Eukaryota</taxon>
        <taxon>Fungi</taxon>
        <taxon>Dikarya</taxon>
        <taxon>Ascomycota</taxon>
        <taxon>Pezizomycotina</taxon>
        <taxon>Eurotiomycetes</taxon>
        <taxon>Eurotiomycetidae</taxon>
        <taxon>Eurotiales</taxon>
        <taxon>Trichocomaceae</taxon>
        <taxon>Talaromyces</taxon>
        <taxon>Talaromyces sect. Islandici</taxon>
    </lineage>
</organism>
<keyword evidence="6" id="KW-0274">FAD</keyword>
<dbReference type="PROSITE" id="PS00624">
    <property type="entry name" value="GMC_OXRED_2"/>
    <property type="match status" value="1"/>
</dbReference>
<dbReference type="Gene3D" id="3.30.560.10">
    <property type="entry name" value="Glucose Oxidase, domain 3"/>
    <property type="match status" value="1"/>
</dbReference>
<dbReference type="InterPro" id="IPR014030">
    <property type="entry name" value="Ketoacyl_synth_N"/>
</dbReference>
<dbReference type="CDD" id="cd00833">
    <property type="entry name" value="PKS"/>
    <property type="match status" value="1"/>
</dbReference>
<dbReference type="InterPro" id="IPR001227">
    <property type="entry name" value="Ac_transferase_dom_sf"/>
</dbReference>
<dbReference type="SUPFAM" id="SSF47336">
    <property type="entry name" value="ACP-like"/>
    <property type="match status" value="2"/>
</dbReference>
<keyword evidence="6" id="KW-0285">Flavoprotein</keyword>
<dbReference type="SUPFAM" id="SSF51905">
    <property type="entry name" value="FAD/NAD(P)-binding domain"/>
    <property type="match status" value="1"/>
</dbReference>
<dbReference type="SUPFAM" id="SSF54373">
    <property type="entry name" value="FAD-linked reductases, C-terminal domain"/>
    <property type="match status" value="1"/>
</dbReference>
<dbReference type="InterPro" id="IPR020841">
    <property type="entry name" value="PKS_Beta-ketoAc_synthase_dom"/>
</dbReference>
<dbReference type="KEGG" id="trg:TRUGW13939_10273"/>
<evidence type="ECO:0000256" key="4">
    <source>
        <dbReference type="ARBA" id="ARBA00022679"/>
    </source>
</evidence>
<dbReference type="GO" id="GO:0031177">
    <property type="term" value="F:phosphopantetheine binding"/>
    <property type="evidence" value="ECO:0007669"/>
    <property type="project" value="InterPro"/>
</dbReference>
<evidence type="ECO:0000256" key="3">
    <source>
        <dbReference type="ARBA" id="ARBA00022553"/>
    </source>
</evidence>
<dbReference type="InterPro" id="IPR050091">
    <property type="entry name" value="PKS_NRPS_Biosynth_Enz"/>
</dbReference>
<dbReference type="InterPro" id="IPR007867">
    <property type="entry name" value="GMC_OxRtase_C"/>
</dbReference>
<evidence type="ECO:0000256" key="2">
    <source>
        <dbReference type="ARBA" id="ARBA00022450"/>
    </source>
</evidence>
<evidence type="ECO:0000313" key="11">
    <source>
        <dbReference type="EMBL" id="QKX63105.1"/>
    </source>
</evidence>
<evidence type="ECO:0000256" key="6">
    <source>
        <dbReference type="RuleBase" id="RU003968"/>
    </source>
</evidence>
<dbReference type="Pfam" id="PF22621">
    <property type="entry name" value="CurL-like_PKS_C"/>
    <property type="match status" value="1"/>
</dbReference>
<dbReference type="NCBIfam" id="TIGR04532">
    <property type="entry name" value="PT_fungal_PKS"/>
    <property type="match status" value="1"/>
</dbReference>
<feature type="compositionally biased region" description="Polar residues" evidence="7">
    <location>
        <begin position="2635"/>
        <end position="2644"/>
    </location>
</feature>
<dbReference type="Gene3D" id="3.10.129.110">
    <property type="entry name" value="Polyketide synthase dehydratase"/>
    <property type="match status" value="1"/>
</dbReference>
<dbReference type="PROSITE" id="PS52004">
    <property type="entry name" value="KS3_2"/>
    <property type="match status" value="1"/>
</dbReference>
<dbReference type="Proteomes" id="UP000509510">
    <property type="component" value="Chromosome V"/>
</dbReference>
<dbReference type="Pfam" id="PF02801">
    <property type="entry name" value="Ketoacyl-synt_C"/>
    <property type="match status" value="1"/>
</dbReference>
<dbReference type="Gene3D" id="3.30.70.3290">
    <property type="match status" value="1"/>
</dbReference>
<protein>
    <recommendedName>
        <fullName evidence="13">Carrier domain-containing protein</fullName>
    </recommendedName>
</protein>
<dbReference type="Pfam" id="PF00109">
    <property type="entry name" value="ketoacyl-synt"/>
    <property type="match status" value="1"/>
</dbReference>
<evidence type="ECO:0008006" key="13">
    <source>
        <dbReference type="Google" id="ProtNLM"/>
    </source>
</evidence>
<dbReference type="OrthoDB" id="329835at2759"/>
<dbReference type="Gene3D" id="3.40.366.10">
    <property type="entry name" value="Malonyl-Coenzyme A Acyl Carrier Protein, domain 2"/>
    <property type="match status" value="2"/>
</dbReference>
<dbReference type="SUPFAM" id="SSF53474">
    <property type="entry name" value="alpha/beta-Hydrolases"/>
    <property type="match status" value="2"/>
</dbReference>
<dbReference type="Pfam" id="PF00550">
    <property type="entry name" value="PP-binding"/>
    <property type="match status" value="2"/>
</dbReference>
<dbReference type="InterPro" id="IPR009081">
    <property type="entry name" value="PP-bd_ACP"/>
</dbReference>
<dbReference type="SMART" id="SM00823">
    <property type="entry name" value="PKS_PP"/>
    <property type="match status" value="1"/>
</dbReference>
<keyword evidence="2" id="KW-0596">Phosphopantetheine</keyword>
<feature type="domain" description="Carrier" evidence="8">
    <location>
        <begin position="2662"/>
        <end position="2736"/>
    </location>
</feature>
<dbReference type="GO" id="GO:0044550">
    <property type="term" value="P:secondary metabolite biosynthetic process"/>
    <property type="evidence" value="ECO:0007669"/>
    <property type="project" value="TreeGrafter"/>
</dbReference>
<keyword evidence="3" id="KW-0597">Phosphoprotein</keyword>
<dbReference type="SUPFAM" id="SSF52151">
    <property type="entry name" value="FabD/lysophospholipase-like"/>
    <property type="match status" value="1"/>
</dbReference>
<feature type="compositionally biased region" description="Low complexity" evidence="7">
    <location>
        <begin position="2645"/>
        <end position="2657"/>
    </location>
</feature>
<dbReference type="PROSITE" id="PS50075">
    <property type="entry name" value="CARRIER"/>
    <property type="match status" value="2"/>
</dbReference>
<keyword evidence="4" id="KW-0808">Transferase</keyword>
<dbReference type="Pfam" id="PF00732">
    <property type="entry name" value="GMC_oxred_N"/>
    <property type="match status" value="1"/>
</dbReference>
<dbReference type="InterPro" id="IPR020806">
    <property type="entry name" value="PKS_PP-bd"/>
</dbReference>
<dbReference type="Pfam" id="PF00975">
    <property type="entry name" value="Thioesterase"/>
    <property type="match status" value="2"/>
</dbReference>
<name>A0A7H8RC90_TALRU</name>
<dbReference type="GO" id="GO:0016614">
    <property type="term" value="F:oxidoreductase activity, acting on CH-OH group of donors"/>
    <property type="evidence" value="ECO:0007669"/>
    <property type="project" value="InterPro"/>
</dbReference>
<feature type="region of interest" description="N-terminal hotdog fold" evidence="5">
    <location>
        <begin position="2280"/>
        <end position="2420"/>
    </location>
</feature>
<dbReference type="InterPro" id="IPR014043">
    <property type="entry name" value="Acyl_transferase_dom"/>
</dbReference>
<dbReference type="Pfam" id="PF05199">
    <property type="entry name" value="GMC_oxred_C"/>
    <property type="match status" value="1"/>
</dbReference>
<dbReference type="InterPro" id="IPR016035">
    <property type="entry name" value="Acyl_Trfase/lysoPLipase"/>
</dbReference>
<dbReference type="InterPro" id="IPR018201">
    <property type="entry name" value="Ketoacyl_synth_AS"/>
</dbReference>
<evidence type="ECO:0000313" key="12">
    <source>
        <dbReference type="Proteomes" id="UP000509510"/>
    </source>
</evidence>
<dbReference type="EMBL" id="CP055902">
    <property type="protein sequence ID" value="QKX63105.1"/>
    <property type="molecule type" value="Genomic_DNA"/>
</dbReference>
<feature type="domain" description="PKS/mFAS DH" evidence="10">
    <location>
        <begin position="2280"/>
        <end position="2589"/>
    </location>
</feature>
<feature type="active site" description="Proton donor; for dehydratase activity" evidence="5">
    <location>
        <position position="2502"/>
    </location>
</feature>
<dbReference type="InterPro" id="IPR014031">
    <property type="entry name" value="Ketoacyl_synth_C"/>
</dbReference>
<dbReference type="InterPro" id="IPR000172">
    <property type="entry name" value="GMC_OxRdtase_N"/>
</dbReference>
<dbReference type="InterPro" id="IPR036736">
    <property type="entry name" value="ACP-like_sf"/>
</dbReference>
<dbReference type="Gene3D" id="3.40.47.10">
    <property type="match status" value="1"/>
</dbReference>
<evidence type="ECO:0000256" key="1">
    <source>
        <dbReference type="ARBA" id="ARBA00010790"/>
    </source>
</evidence>
<dbReference type="SMART" id="SM00827">
    <property type="entry name" value="PKS_AT"/>
    <property type="match status" value="1"/>
</dbReference>
<dbReference type="GeneID" id="55997754"/>
<dbReference type="InterPro" id="IPR016039">
    <property type="entry name" value="Thiolase-like"/>
</dbReference>
<dbReference type="GO" id="GO:0050660">
    <property type="term" value="F:flavin adenine dinucleotide binding"/>
    <property type="evidence" value="ECO:0007669"/>
    <property type="project" value="InterPro"/>
</dbReference>
<proteinExistence type="inferred from homology"/>
<dbReference type="Gene3D" id="1.10.1200.10">
    <property type="entry name" value="ACP-like"/>
    <property type="match status" value="2"/>
</dbReference>
<feature type="region of interest" description="C-terminal hotdog fold" evidence="5">
    <location>
        <begin position="2440"/>
        <end position="2589"/>
    </location>
</feature>
<accession>A0A7H8RC90</accession>
<evidence type="ECO:0000256" key="7">
    <source>
        <dbReference type="SAM" id="MobiDB-lite"/>
    </source>
</evidence>
<dbReference type="RefSeq" id="XP_035349279.1">
    <property type="nucleotide sequence ID" value="XM_035493386.1"/>
</dbReference>
<dbReference type="Pfam" id="PF00698">
    <property type="entry name" value="Acyl_transf_1"/>
    <property type="match status" value="1"/>
</dbReference>
<dbReference type="InterPro" id="IPR032088">
    <property type="entry name" value="SAT"/>
</dbReference>
<reference evidence="12" key="1">
    <citation type="submission" date="2020-06" db="EMBL/GenBank/DDBJ databases">
        <title>A chromosome-scale genome assembly of Talaromyces rugulosus W13939.</title>
        <authorList>
            <person name="Wang B."/>
            <person name="Guo L."/>
            <person name="Ye K."/>
            <person name="Wang L."/>
        </authorList>
    </citation>
    <scope>NUCLEOTIDE SEQUENCE [LARGE SCALE GENOMIC DNA]</scope>
    <source>
        <strain evidence="12">W13939</strain>
    </source>
</reference>
<dbReference type="SUPFAM" id="SSF53901">
    <property type="entry name" value="Thiolase-like"/>
    <property type="match status" value="1"/>
</dbReference>
<dbReference type="GO" id="GO:0006633">
    <property type="term" value="P:fatty acid biosynthetic process"/>
    <property type="evidence" value="ECO:0007669"/>
    <property type="project" value="InterPro"/>
</dbReference>
<dbReference type="InterPro" id="IPR036188">
    <property type="entry name" value="FAD/NAD-bd_sf"/>
</dbReference>
<feature type="compositionally biased region" description="Basic and acidic residues" evidence="7">
    <location>
        <begin position="2622"/>
        <end position="2631"/>
    </location>
</feature>